<comment type="caution">
    <text evidence="2">The sequence shown here is derived from an EMBL/GenBank/DDBJ whole genome shotgun (WGS) entry which is preliminary data.</text>
</comment>
<accession>A0A4Y8ABE8</accession>
<reference evidence="2" key="2">
    <citation type="submission" date="2019-03" db="EMBL/GenBank/DDBJ databases">
        <authorList>
            <person name="Yan Y.-Q."/>
            <person name="Du Z.-J."/>
        </authorList>
    </citation>
    <scope>NUCLEOTIDE SEQUENCE</scope>
    <source>
        <strain evidence="2">PP-F2FG21</strain>
    </source>
</reference>
<evidence type="ECO:0000313" key="2">
    <source>
        <dbReference type="EMBL" id="TEW65901.1"/>
    </source>
</evidence>
<dbReference type="OrthoDB" id="2989458at2"/>
<organism evidence="2 3">
    <name type="scientific">Mucilaginibacter phyllosphaerae</name>
    <dbReference type="NCBI Taxonomy" id="1812349"/>
    <lineage>
        <taxon>Bacteria</taxon>
        <taxon>Pseudomonadati</taxon>
        <taxon>Bacteroidota</taxon>
        <taxon>Sphingobacteriia</taxon>
        <taxon>Sphingobacteriales</taxon>
        <taxon>Sphingobacteriaceae</taxon>
        <taxon>Mucilaginibacter</taxon>
    </lineage>
</organism>
<evidence type="ECO:0000313" key="4">
    <source>
        <dbReference type="Proteomes" id="UP000583101"/>
    </source>
</evidence>
<dbReference type="RefSeq" id="WP_134336767.1">
    <property type="nucleotide sequence ID" value="NZ_BMCZ01000002.1"/>
</dbReference>
<reference evidence="1 4" key="3">
    <citation type="submission" date="2020-08" db="EMBL/GenBank/DDBJ databases">
        <title>Genomic Encyclopedia of Type Strains, Phase IV (KMG-IV): sequencing the most valuable type-strain genomes for metagenomic binning, comparative biology and taxonomic classification.</title>
        <authorList>
            <person name="Goeker M."/>
        </authorList>
    </citation>
    <scope>NUCLEOTIDE SEQUENCE [LARGE SCALE GENOMIC DNA]</scope>
    <source>
        <strain evidence="1 4">DSM 100995</strain>
    </source>
</reference>
<sequence>MNWKRSILIKIFEIVFYTDQNLRVCLPKVKGTFSRYLTWYLIKSMDVINQIVIHAILNKIGWPYKSIYGDKVSLTAYYVIMHSSKEKIRKYIKQLAFATELGEADCQHLANMIDRLLKYRGKKQIYGNAIRGLKINGQLQYYIYPIVNFKDVNKRRKKIGLKHTIEEYAEINNAILNYGDDISIRLTRYLCD</sequence>
<dbReference type="AlphaFoldDB" id="A0A4Y8ABE8"/>
<evidence type="ECO:0000313" key="1">
    <source>
        <dbReference type="EMBL" id="MBB3969303.1"/>
    </source>
</evidence>
<dbReference type="EMBL" id="SNQG01000004">
    <property type="protein sequence ID" value="TEW65901.1"/>
    <property type="molecule type" value="Genomic_DNA"/>
</dbReference>
<keyword evidence="4" id="KW-1185">Reference proteome</keyword>
<dbReference type="Proteomes" id="UP000583101">
    <property type="component" value="Unassembled WGS sequence"/>
</dbReference>
<reference evidence="2 3" key="1">
    <citation type="journal article" date="2016" name="Int. J. Syst. Evol. Microbiol.">
        <title>Proposal of Mucilaginibacter phyllosphaerae sp. nov. isolated from the phyllosphere of Galium album.</title>
        <authorList>
            <person name="Aydogan E.L."/>
            <person name="Busse H.J."/>
            <person name="Moser G."/>
            <person name="Muller C."/>
            <person name="Kampfer P."/>
            <person name="Glaeser S.P."/>
        </authorList>
    </citation>
    <scope>NUCLEOTIDE SEQUENCE [LARGE SCALE GENOMIC DNA]</scope>
    <source>
        <strain evidence="2 3">PP-F2FG21</strain>
    </source>
</reference>
<dbReference type="Proteomes" id="UP000297248">
    <property type="component" value="Unassembled WGS sequence"/>
</dbReference>
<protein>
    <submittedName>
        <fullName evidence="2">Uncharacterized protein</fullName>
    </submittedName>
</protein>
<proteinExistence type="predicted"/>
<dbReference type="Pfam" id="PF20329">
    <property type="entry name" value="DUF6624"/>
    <property type="match status" value="1"/>
</dbReference>
<dbReference type="InterPro" id="IPR046732">
    <property type="entry name" value="DUF6624"/>
</dbReference>
<name>A0A4Y8ABE8_9SPHI</name>
<evidence type="ECO:0000313" key="3">
    <source>
        <dbReference type="Proteomes" id="UP000297248"/>
    </source>
</evidence>
<gene>
    <name evidence="2" type="ORF">E2R65_12265</name>
    <name evidence="1" type="ORF">GGR35_001906</name>
</gene>
<dbReference type="EMBL" id="JACIEG010000003">
    <property type="protein sequence ID" value="MBB3969303.1"/>
    <property type="molecule type" value="Genomic_DNA"/>
</dbReference>